<sequence>MEEKSKKKSFIKILWSTIKFFVILFAIAYIGVIIGYSVIGNGKLIDIFSLRAIKHVLDVINN</sequence>
<keyword evidence="1" id="KW-1133">Transmembrane helix</keyword>
<evidence type="ECO:0000313" key="3">
    <source>
        <dbReference type="Proteomes" id="UP000070467"/>
    </source>
</evidence>
<dbReference type="Pfam" id="PF11772">
    <property type="entry name" value="EpuA"/>
    <property type="match status" value="1"/>
</dbReference>
<accession>A0ABR5TKC4</accession>
<gene>
    <name evidence="2" type="ORF">HMPREF1871_01198</name>
</gene>
<keyword evidence="3" id="KW-1185">Reference proteome</keyword>
<keyword evidence="1" id="KW-0812">Transmembrane</keyword>
<evidence type="ECO:0008006" key="4">
    <source>
        <dbReference type="Google" id="ProtNLM"/>
    </source>
</evidence>
<keyword evidence="1" id="KW-0472">Membrane</keyword>
<dbReference type="RefSeq" id="WP_066131073.1">
    <property type="nucleotide sequence ID" value="NZ_KQ959911.1"/>
</dbReference>
<evidence type="ECO:0000256" key="1">
    <source>
        <dbReference type="SAM" id="Phobius"/>
    </source>
</evidence>
<name>A0ABR5TKC4_9BACL</name>
<reference evidence="2 3" key="1">
    <citation type="submission" date="2016-01" db="EMBL/GenBank/DDBJ databases">
        <authorList>
            <person name="Mitreva M."/>
            <person name="Pepin K.H."/>
            <person name="Mihindukulasuriya K.A."/>
            <person name="Fulton R."/>
            <person name="Fronick C."/>
            <person name="O'Laughlin M."/>
            <person name="Miner T."/>
            <person name="Herter B."/>
            <person name="Rosa B.A."/>
            <person name="Cordes M."/>
            <person name="Tomlinson C."/>
            <person name="Wollam A."/>
            <person name="Palsikar V.B."/>
            <person name="Mardis E.R."/>
            <person name="Wilson R.K."/>
        </authorList>
    </citation>
    <scope>NUCLEOTIDE SEQUENCE [LARGE SCALE GENOMIC DNA]</scope>
    <source>
        <strain evidence="2 3">KA00071</strain>
    </source>
</reference>
<organism evidence="2 3">
    <name type="scientific">Gemelliphila asaccharolytica</name>
    <dbReference type="NCBI Taxonomy" id="502393"/>
    <lineage>
        <taxon>Bacteria</taxon>
        <taxon>Bacillati</taxon>
        <taxon>Bacillota</taxon>
        <taxon>Bacilli</taxon>
        <taxon>Bacillales</taxon>
        <taxon>Gemellaceae</taxon>
        <taxon>Gemelliphila</taxon>
    </lineage>
</organism>
<dbReference type="Proteomes" id="UP000070467">
    <property type="component" value="Unassembled WGS sequence"/>
</dbReference>
<dbReference type="InterPro" id="IPR024596">
    <property type="entry name" value="RNApol_su_b/EpuA"/>
</dbReference>
<feature type="transmembrane region" description="Helical" evidence="1">
    <location>
        <begin position="20"/>
        <end position="39"/>
    </location>
</feature>
<proteinExistence type="predicted"/>
<comment type="caution">
    <text evidence="2">The sequence shown here is derived from an EMBL/GenBank/DDBJ whole genome shotgun (WGS) entry which is preliminary data.</text>
</comment>
<protein>
    <recommendedName>
        <fullName evidence="4">DNA-directed RNA polymerase subunit beta</fullName>
    </recommendedName>
</protein>
<dbReference type="EMBL" id="LSDB01000075">
    <property type="protein sequence ID" value="KXB55134.1"/>
    <property type="molecule type" value="Genomic_DNA"/>
</dbReference>
<evidence type="ECO:0000313" key="2">
    <source>
        <dbReference type="EMBL" id="KXB55134.1"/>
    </source>
</evidence>